<dbReference type="InterPro" id="IPR036890">
    <property type="entry name" value="HATPase_C_sf"/>
</dbReference>
<feature type="domain" description="PAS" evidence="11">
    <location>
        <begin position="365"/>
        <end position="436"/>
    </location>
</feature>
<dbReference type="PANTHER" id="PTHR43065">
    <property type="entry name" value="SENSOR HISTIDINE KINASE"/>
    <property type="match status" value="1"/>
</dbReference>
<dbReference type="InterPro" id="IPR000014">
    <property type="entry name" value="PAS"/>
</dbReference>
<dbReference type="SUPFAM" id="SSF47384">
    <property type="entry name" value="Homodimeric domain of signal transducing histidine kinase"/>
    <property type="match status" value="1"/>
</dbReference>
<feature type="domain" description="Histidine kinase" evidence="10">
    <location>
        <begin position="618"/>
        <end position="833"/>
    </location>
</feature>
<evidence type="ECO:0000256" key="2">
    <source>
        <dbReference type="ARBA" id="ARBA00012438"/>
    </source>
</evidence>
<dbReference type="InterPro" id="IPR003594">
    <property type="entry name" value="HATPase_dom"/>
</dbReference>
<keyword evidence="9" id="KW-0812">Transmembrane</keyword>
<dbReference type="InterPro" id="IPR004358">
    <property type="entry name" value="Sig_transdc_His_kin-like_C"/>
</dbReference>
<evidence type="ECO:0000259" key="10">
    <source>
        <dbReference type="PROSITE" id="PS50109"/>
    </source>
</evidence>
<dbReference type="InterPro" id="IPR005467">
    <property type="entry name" value="His_kinase_dom"/>
</dbReference>
<organism evidence="13 14">
    <name type="scientific">Lamprobacter modestohalophilus</name>
    <dbReference type="NCBI Taxonomy" id="1064514"/>
    <lineage>
        <taxon>Bacteria</taxon>
        <taxon>Pseudomonadati</taxon>
        <taxon>Pseudomonadota</taxon>
        <taxon>Gammaproteobacteria</taxon>
        <taxon>Chromatiales</taxon>
        <taxon>Chromatiaceae</taxon>
        <taxon>Lamprobacter</taxon>
    </lineage>
</organism>
<reference evidence="13 14" key="1">
    <citation type="journal article" date="2020" name="Microorganisms">
        <title>Osmotic Adaptation and Compatible Solute Biosynthesis of Phototrophic Bacteria as Revealed from Genome Analyses.</title>
        <authorList>
            <person name="Imhoff J.F."/>
            <person name="Rahn T."/>
            <person name="Kunzel S."/>
            <person name="Keller A."/>
            <person name="Neulinger S.C."/>
        </authorList>
    </citation>
    <scope>NUCLEOTIDE SEQUENCE [LARGE SCALE GENOMIC DNA]</scope>
    <source>
        <strain evidence="13 14">DSM 25653</strain>
    </source>
</reference>
<keyword evidence="8" id="KW-0902">Two-component regulatory system</keyword>
<dbReference type="GO" id="GO:0005524">
    <property type="term" value="F:ATP binding"/>
    <property type="evidence" value="ECO:0007669"/>
    <property type="project" value="UniProtKB-KW"/>
</dbReference>
<dbReference type="InterPro" id="IPR036097">
    <property type="entry name" value="HisK_dim/P_sf"/>
</dbReference>
<proteinExistence type="predicted"/>
<dbReference type="SMART" id="SM00387">
    <property type="entry name" value="HATPase_c"/>
    <property type="match status" value="1"/>
</dbReference>
<keyword evidence="7" id="KW-0067">ATP-binding</keyword>
<dbReference type="Pfam" id="PF02518">
    <property type="entry name" value="HATPase_c"/>
    <property type="match status" value="1"/>
</dbReference>
<dbReference type="CDD" id="cd00082">
    <property type="entry name" value="HisKA"/>
    <property type="match status" value="1"/>
</dbReference>
<feature type="domain" description="PAC" evidence="12">
    <location>
        <begin position="444"/>
        <end position="494"/>
    </location>
</feature>
<dbReference type="SMART" id="SM00388">
    <property type="entry name" value="HisKA"/>
    <property type="match status" value="1"/>
</dbReference>
<protein>
    <recommendedName>
        <fullName evidence="2">histidine kinase</fullName>
        <ecNumber evidence="2">2.7.13.3</ecNumber>
    </recommendedName>
</protein>
<evidence type="ECO:0000256" key="6">
    <source>
        <dbReference type="ARBA" id="ARBA00022777"/>
    </source>
</evidence>
<keyword evidence="9" id="KW-1133">Transmembrane helix</keyword>
<feature type="transmembrane region" description="Helical" evidence="9">
    <location>
        <begin position="283"/>
        <end position="301"/>
    </location>
</feature>
<dbReference type="PROSITE" id="PS50109">
    <property type="entry name" value="HIS_KIN"/>
    <property type="match status" value="1"/>
</dbReference>
<evidence type="ECO:0000256" key="3">
    <source>
        <dbReference type="ARBA" id="ARBA00022553"/>
    </source>
</evidence>
<evidence type="ECO:0000256" key="8">
    <source>
        <dbReference type="ARBA" id="ARBA00023012"/>
    </source>
</evidence>
<keyword evidence="14" id="KW-1185">Reference proteome</keyword>
<dbReference type="Proteomes" id="UP001138768">
    <property type="component" value="Unassembled WGS sequence"/>
</dbReference>
<evidence type="ECO:0000256" key="4">
    <source>
        <dbReference type="ARBA" id="ARBA00022679"/>
    </source>
</evidence>
<dbReference type="EMBL" id="NRRY01000001">
    <property type="protein sequence ID" value="MBK1617031.1"/>
    <property type="molecule type" value="Genomic_DNA"/>
</dbReference>
<dbReference type="SMART" id="SM00091">
    <property type="entry name" value="PAS"/>
    <property type="match status" value="1"/>
</dbReference>
<dbReference type="AlphaFoldDB" id="A0A9X0W587"/>
<dbReference type="Gene3D" id="1.10.287.130">
    <property type="match status" value="1"/>
</dbReference>
<dbReference type="PROSITE" id="PS50113">
    <property type="entry name" value="PAC"/>
    <property type="match status" value="1"/>
</dbReference>
<name>A0A9X0W587_9GAMM</name>
<comment type="caution">
    <text evidence="13">The sequence shown here is derived from an EMBL/GenBank/DDBJ whole genome shotgun (WGS) entry which is preliminary data.</text>
</comment>
<dbReference type="SUPFAM" id="SSF55874">
    <property type="entry name" value="ATPase domain of HSP90 chaperone/DNA topoisomerase II/histidine kinase"/>
    <property type="match status" value="1"/>
</dbReference>
<keyword evidence="6 13" id="KW-0418">Kinase</keyword>
<dbReference type="EC" id="2.7.13.3" evidence="2"/>
<dbReference type="InterPro" id="IPR035965">
    <property type="entry name" value="PAS-like_dom_sf"/>
</dbReference>
<evidence type="ECO:0000313" key="14">
    <source>
        <dbReference type="Proteomes" id="UP001138768"/>
    </source>
</evidence>
<dbReference type="InterPro" id="IPR003661">
    <property type="entry name" value="HisK_dim/P_dom"/>
</dbReference>
<evidence type="ECO:0000256" key="5">
    <source>
        <dbReference type="ARBA" id="ARBA00022741"/>
    </source>
</evidence>
<dbReference type="InterPro" id="IPR000700">
    <property type="entry name" value="PAS-assoc_C"/>
</dbReference>
<evidence type="ECO:0000313" key="13">
    <source>
        <dbReference type="EMBL" id="MBK1617031.1"/>
    </source>
</evidence>
<dbReference type="SUPFAM" id="SSF55785">
    <property type="entry name" value="PYP-like sensor domain (PAS domain)"/>
    <property type="match status" value="1"/>
</dbReference>
<keyword evidence="5" id="KW-0547">Nucleotide-binding</keyword>
<dbReference type="CDD" id="cd00130">
    <property type="entry name" value="PAS"/>
    <property type="match status" value="1"/>
</dbReference>
<dbReference type="PROSITE" id="PS50112">
    <property type="entry name" value="PAS"/>
    <property type="match status" value="1"/>
</dbReference>
<keyword evidence="9" id="KW-0472">Membrane</keyword>
<dbReference type="Pfam" id="PF13426">
    <property type="entry name" value="PAS_9"/>
    <property type="match status" value="1"/>
</dbReference>
<dbReference type="PANTHER" id="PTHR43065:SF46">
    <property type="entry name" value="C4-DICARBOXYLATE TRANSPORT SENSOR PROTEIN DCTB"/>
    <property type="match status" value="1"/>
</dbReference>
<dbReference type="Gene3D" id="3.30.565.10">
    <property type="entry name" value="Histidine kinase-like ATPase, C-terminal domain"/>
    <property type="match status" value="1"/>
</dbReference>
<evidence type="ECO:0000259" key="12">
    <source>
        <dbReference type="PROSITE" id="PS50113"/>
    </source>
</evidence>
<dbReference type="GO" id="GO:0000155">
    <property type="term" value="F:phosphorelay sensor kinase activity"/>
    <property type="evidence" value="ECO:0007669"/>
    <property type="project" value="InterPro"/>
</dbReference>
<evidence type="ECO:0000256" key="1">
    <source>
        <dbReference type="ARBA" id="ARBA00000085"/>
    </source>
</evidence>
<sequence>MPVISILIGLMAGLAVWITLDQVQSRAVERIFGRELSMRLDLRARESLIRFDQYMANYASTTRLLANHRRLAQYLEPLFWFPGEVVDPVIYAGFRPFWLPDVFGRNALLAPSHVLLVDSRGLVREVYQSGEQSLPAELTNDLGEWLSDLDEVRTVLARFDDSPFLVVSDRVEDASGYTMGSLVVLVPVDAAFLAASEGSFSADSSAVALVDADEQRILASNEPEQLIPGTLLNEWGDEFLVTSQSLPAYEGSNWNILFATFIPQRSVAKMSSKVIDFERNQRLIAALVFITVFTLVIYLVSARLNKVLKRMTRFSQRALGIDQPGFKGGGNQLLLLEEWMQHFTSLVLRAREEMRRKHEHEMRETEALKAAIMEASLDSIVTLNRAGSVIDYNPTAEYTLGFDRDQIIGTDFVRAFIAPSDRANFIGLLQESRRRGPLGDRPHARTELRAVRNNEQLFPIEISIVPIALDDEPVYTLYIHDITKRKEAEREIKGLARFASESPSPILRVNGAARIVYANASSQPLMTAWETEPGGPLPARWCDQVRETLEGGETREYEDDLGSTIYSLLFVPIQDLGYVNIYARDITAVRRAEQESRQHQAELVHVCRLSTMGEVATGMAHELNQPLSAIVNYANGASRRLKSGQDEHAPLIDAMAHISGQAQRAGEIIKRLRALVGKQQPIRSVVDLNLLVREVCSFVEFETAKLEMQIEQQLTEEPIPVDVDLVQIEQVLLNLVRNALDALEEMAPGERALLVSTRRVGERALVRVQDNGPGIPAQRMDLLFDPFFTTKESGMGMGLPISLTILEDHNGTIRAESEPGAGALFEVELPVAADAAGSDDGQAAMAVALADARELNLLELPRAEGTHG</sequence>
<keyword evidence="3" id="KW-0597">Phosphoprotein</keyword>
<keyword evidence="4" id="KW-0808">Transferase</keyword>
<evidence type="ECO:0000256" key="7">
    <source>
        <dbReference type="ARBA" id="ARBA00022840"/>
    </source>
</evidence>
<gene>
    <name evidence="13" type="ORF">CKO42_00905</name>
</gene>
<evidence type="ECO:0000256" key="9">
    <source>
        <dbReference type="SAM" id="Phobius"/>
    </source>
</evidence>
<dbReference type="NCBIfam" id="TIGR00229">
    <property type="entry name" value="sensory_box"/>
    <property type="match status" value="1"/>
</dbReference>
<comment type="catalytic activity">
    <reaction evidence="1">
        <text>ATP + protein L-histidine = ADP + protein N-phospho-L-histidine.</text>
        <dbReference type="EC" id="2.7.13.3"/>
    </reaction>
</comment>
<dbReference type="Gene3D" id="3.30.450.20">
    <property type="entry name" value="PAS domain"/>
    <property type="match status" value="1"/>
</dbReference>
<dbReference type="PRINTS" id="PR00344">
    <property type="entry name" value="BCTRLSENSOR"/>
</dbReference>
<evidence type="ECO:0000259" key="11">
    <source>
        <dbReference type="PROSITE" id="PS50112"/>
    </source>
</evidence>
<accession>A0A9X0W587</accession>